<comment type="caution">
    <text evidence="2">The sequence shown here is derived from an EMBL/GenBank/DDBJ whole genome shotgun (WGS) entry which is preliminary data.</text>
</comment>
<dbReference type="Proteomes" id="UP001605036">
    <property type="component" value="Unassembled WGS sequence"/>
</dbReference>
<reference evidence="2 3" key="1">
    <citation type="submission" date="2024-09" db="EMBL/GenBank/DDBJ databases">
        <title>Chromosome-scale assembly of Riccia fluitans.</title>
        <authorList>
            <person name="Paukszto L."/>
            <person name="Sawicki J."/>
            <person name="Karawczyk K."/>
            <person name="Piernik-Szablinska J."/>
            <person name="Szczecinska M."/>
            <person name="Mazdziarz M."/>
        </authorList>
    </citation>
    <scope>NUCLEOTIDE SEQUENCE [LARGE SCALE GENOMIC DNA]</scope>
    <source>
        <strain evidence="2">Rf_01</strain>
        <tissue evidence="2">Aerial parts of the thallus</tissue>
    </source>
</reference>
<feature type="compositionally biased region" description="Basic and acidic residues" evidence="1">
    <location>
        <begin position="94"/>
        <end position="108"/>
    </location>
</feature>
<dbReference type="AlphaFoldDB" id="A0ABD1Y043"/>
<keyword evidence="3" id="KW-1185">Reference proteome</keyword>
<feature type="region of interest" description="Disordered" evidence="1">
    <location>
        <begin position="35"/>
        <end position="108"/>
    </location>
</feature>
<name>A0ABD1Y043_9MARC</name>
<evidence type="ECO:0000256" key="1">
    <source>
        <dbReference type="SAM" id="MobiDB-lite"/>
    </source>
</evidence>
<protein>
    <submittedName>
        <fullName evidence="2">Uncharacterized protein</fullName>
    </submittedName>
</protein>
<proteinExistence type="predicted"/>
<evidence type="ECO:0000313" key="2">
    <source>
        <dbReference type="EMBL" id="KAL2613138.1"/>
    </source>
</evidence>
<sequence>MRKELHDLRVRFDGMLIEPFDLMELEKPKRVRRAKKNIFGDDPSPKPPTSKVGWKQECQEDSSGHIPKAEAPKSTVSHMDAGGSILWSNLGRATKCERSSKKDRQGKG</sequence>
<evidence type="ECO:0000313" key="3">
    <source>
        <dbReference type="Proteomes" id="UP001605036"/>
    </source>
</evidence>
<gene>
    <name evidence="2" type="ORF">R1flu_024830</name>
</gene>
<dbReference type="EMBL" id="JBHFFA010000007">
    <property type="protein sequence ID" value="KAL2613138.1"/>
    <property type="molecule type" value="Genomic_DNA"/>
</dbReference>
<organism evidence="2 3">
    <name type="scientific">Riccia fluitans</name>
    <dbReference type="NCBI Taxonomy" id="41844"/>
    <lineage>
        <taxon>Eukaryota</taxon>
        <taxon>Viridiplantae</taxon>
        <taxon>Streptophyta</taxon>
        <taxon>Embryophyta</taxon>
        <taxon>Marchantiophyta</taxon>
        <taxon>Marchantiopsida</taxon>
        <taxon>Marchantiidae</taxon>
        <taxon>Marchantiales</taxon>
        <taxon>Ricciaceae</taxon>
        <taxon>Riccia</taxon>
    </lineage>
</organism>
<accession>A0ABD1Y043</accession>